<evidence type="ECO:0000259" key="7">
    <source>
        <dbReference type="PROSITE" id="PS51981"/>
    </source>
</evidence>
<evidence type="ECO:0000256" key="4">
    <source>
        <dbReference type="ARBA" id="ARBA00022771"/>
    </source>
</evidence>
<proteinExistence type="predicted"/>
<name>A0A2J8AIA2_9CHLO</name>
<keyword evidence="5" id="KW-0862">Zinc</keyword>
<evidence type="ECO:0000256" key="5">
    <source>
        <dbReference type="ARBA" id="ARBA00022833"/>
    </source>
</evidence>
<comment type="subcellular location">
    <subcellularLocation>
        <location evidence="1">Cytoplasm</location>
    </subcellularLocation>
</comment>
<keyword evidence="4" id="KW-0863">Zinc-finger</keyword>
<evidence type="ECO:0000256" key="6">
    <source>
        <dbReference type="ARBA" id="ARBA00022859"/>
    </source>
</evidence>
<dbReference type="GO" id="GO:0002376">
    <property type="term" value="P:immune system process"/>
    <property type="evidence" value="ECO:0007669"/>
    <property type="project" value="UniProtKB-KW"/>
</dbReference>
<dbReference type="GO" id="GO:0005737">
    <property type="term" value="C:cytoplasm"/>
    <property type="evidence" value="ECO:0007669"/>
    <property type="project" value="UniProtKB-SubCell"/>
</dbReference>
<keyword evidence="6" id="KW-0391">Immunity</keyword>
<dbReference type="OrthoDB" id="523336at2759"/>
<dbReference type="EMBL" id="PGGS01000012">
    <property type="protein sequence ID" value="PNH12238.1"/>
    <property type="molecule type" value="Genomic_DNA"/>
</dbReference>
<evidence type="ECO:0000256" key="1">
    <source>
        <dbReference type="ARBA" id="ARBA00004496"/>
    </source>
</evidence>
<dbReference type="GO" id="GO:0008270">
    <property type="term" value="F:zinc ion binding"/>
    <property type="evidence" value="ECO:0007669"/>
    <property type="project" value="UniProtKB-KW"/>
</dbReference>
<dbReference type="InterPro" id="IPR046439">
    <property type="entry name" value="ZF_RZ_dom"/>
</dbReference>
<keyword evidence="2" id="KW-0963">Cytoplasm</keyword>
<organism evidence="8 9">
    <name type="scientific">Tetrabaena socialis</name>
    <dbReference type="NCBI Taxonomy" id="47790"/>
    <lineage>
        <taxon>Eukaryota</taxon>
        <taxon>Viridiplantae</taxon>
        <taxon>Chlorophyta</taxon>
        <taxon>core chlorophytes</taxon>
        <taxon>Chlorophyceae</taxon>
        <taxon>CS clade</taxon>
        <taxon>Chlamydomonadales</taxon>
        <taxon>Tetrabaenaceae</taxon>
        <taxon>Tetrabaena</taxon>
    </lineage>
</organism>
<protein>
    <submittedName>
        <fullName evidence="8">NFX1-type zinc finger-containing protein 1</fullName>
    </submittedName>
</protein>
<dbReference type="PROSITE" id="PS51981">
    <property type="entry name" value="ZF_RZ"/>
    <property type="match status" value="1"/>
</dbReference>
<evidence type="ECO:0000313" key="9">
    <source>
        <dbReference type="Proteomes" id="UP000236333"/>
    </source>
</evidence>
<sequence>MLSSGRFPHGHQSRRAAAKERLDVLMVVAKAECGYGRDAEAWLSSHVFTCPSGHLYIVGSCGCPTQSAICPECRCYVGGSDHILGPGNRLAHGEVAQLRAEAGGK</sequence>
<dbReference type="AlphaFoldDB" id="A0A2J8AIA2"/>
<reference evidence="8 9" key="1">
    <citation type="journal article" date="2017" name="Mol. Biol. Evol.">
        <title>The 4-celled Tetrabaena socialis nuclear genome reveals the essential components for genetic control of cell number at the origin of multicellularity in the volvocine lineage.</title>
        <authorList>
            <person name="Featherston J."/>
            <person name="Arakaki Y."/>
            <person name="Hanschen E.R."/>
            <person name="Ferris P.J."/>
            <person name="Michod R.E."/>
            <person name="Olson B.J.S.C."/>
            <person name="Nozaki H."/>
            <person name="Durand P.M."/>
        </authorList>
    </citation>
    <scope>NUCLEOTIDE SEQUENCE [LARGE SCALE GENOMIC DNA]</scope>
    <source>
        <strain evidence="8 9">NIES-571</strain>
    </source>
</reference>
<dbReference type="Proteomes" id="UP000236333">
    <property type="component" value="Unassembled WGS sequence"/>
</dbReference>
<comment type="caution">
    <text evidence="8">The sequence shown here is derived from an EMBL/GenBank/DDBJ whole genome shotgun (WGS) entry which is preliminary data.</text>
</comment>
<feature type="domain" description="RZ-type" evidence="7">
    <location>
        <begin position="20"/>
        <end position="98"/>
    </location>
</feature>
<evidence type="ECO:0000256" key="2">
    <source>
        <dbReference type="ARBA" id="ARBA00022490"/>
    </source>
</evidence>
<accession>A0A2J8AIA2</accession>
<evidence type="ECO:0000256" key="3">
    <source>
        <dbReference type="ARBA" id="ARBA00022723"/>
    </source>
</evidence>
<gene>
    <name evidence="8" type="ORF">TSOC_000873</name>
</gene>
<keyword evidence="3" id="KW-0479">Metal-binding</keyword>
<evidence type="ECO:0000313" key="8">
    <source>
        <dbReference type="EMBL" id="PNH12238.1"/>
    </source>
</evidence>
<dbReference type="Pfam" id="PF20173">
    <property type="entry name" value="ZnF_RZ-type"/>
    <property type="match status" value="1"/>
</dbReference>
<keyword evidence="9" id="KW-1185">Reference proteome</keyword>